<dbReference type="Proteomes" id="UP000244090">
    <property type="component" value="Unassembled WGS sequence"/>
</dbReference>
<proteinExistence type="inferred from homology"/>
<keyword evidence="9" id="KW-1185">Reference proteome</keyword>
<feature type="domain" description="Secretion system C-terminal sorting" evidence="7">
    <location>
        <begin position="545"/>
        <end position="611"/>
    </location>
</feature>
<name>A0A2T6C1Z9_9FLAO</name>
<evidence type="ECO:0000259" key="5">
    <source>
        <dbReference type="Pfam" id="PF00150"/>
    </source>
</evidence>
<evidence type="ECO:0000313" key="9">
    <source>
        <dbReference type="Proteomes" id="UP000244090"/>
    </source>
</evidence>
<dbReference type="InterPro" id="IPR003305">
    <property type="entry name" value="CenC_carb-bd"/>
</dbReference>
<dbReference type="InterPro" id="IPR050386">
    <property type="entry name" value="Glycosyl_hydrolase_5"/>
</dbReference>
<dbReference type="GO" id="GO:0005576">
    <property type="term" value="C:extracellular region"/>
    <property type="evidence" value="ECO:0007669"/>
    <property type="project" value="TreeGrafter"/>
</dbReference>
<keyword evidence="3 4" id="KW-0326">Glycosidase</keyword>
<keyword evidence="1" id="KW-0732">Signal</keyword>
<dbReference type="Pfam" id="PF18962">
    <property type="entry name" value="Por_Secre_tail"/>
    <property type="match status" value="1"/>
</dbReference>
<sequence length="613" mass="68448">MLFLLLPVGILAQATPQQMVARMDRGINLGNVLSAPYEGNWAPAVEESYFDDVAAVGFKTVRIPIRFDNQTTTLASVTYTDVNTGNYIGSANDYAVNTTYLDRIEEVVDWALDRGLIAIIDVHGDHWFWESYDASSSHYKTGNDRLAAEDRFRAIWRDISVRFQNKSENLLFEIMNEAYFSMSATEVDVVNADILSIIRNTNTTRNVIVNGGGLNSWQAPLQMSSTFLNSDNYLIATFHYYKPFNFTSSSKPQHNNFSWGTTSDKSTVDTHFDNVQTWSQANNIPVLLGEFGADNEGGYDYYNQTYGAYGGPDNASRVAYHEYLAEAAINRGFAFTVWDAGEKSNKTIYKATNRNWVTDVRNAVLGIDCLTSGIISNADIECGYNNDWSLWTDTAVTATIANASASENYNNSTSLKVAVSTAGSGFGKAVIRNQTVTDASLIGKTFVFSCRAKANTTTQQFKMRVKATVNGSSQLTASSTYDLSSTDYENFEFSYTVPANTTTLQFQVLVGKQTGDYFFDDFQVSEAIPEVLSIQEESTENTLVIYPNPTRDFIHIQTTKQILQYELYTFEGKMLLTTNTAPLQISNYTNGLYILKVLFSDRSSQYQKIIIKK</sequence>
<evidence type="ECO:0000259" key="7">
    <source>
        <dbReference type="Pfam" id="PF18962"/>
    </source>
</evidence>
<evidence type="ECO:0000256" key="2">
    <source>
        <dbReference type="ARBA" id="ARBA00022801"/>
    </source>
</evidence>
<dbReference type="OrthoDB" id="1203282at2"/>
<reference evidence="8 9" key="1">
    <citation type="submission" date="2018-04" db="EMBL/GenBank/DDBJ databases">
        <title>Genomic Encyclopedia of Archaeal and Bacterial Type Strains, Phase II (KMG-II): from individual species to whole genera.</title>
        <authorList>
            <person name="Goeker M."/>
        </authorList>
    </citation>
    <scope>NUCLEOTIDE SEQUENCE [LARGE SCALE GENOMIC DNA]</scope>
    <source>
        <strain evidence="8 9">DSM 25731</strain>
    </source>
</reference>
<dbReference type="InterPro" id="IPR001547">
    <property type="entry name" value="Glyco_hydro_5"/>
</dbReference>
<comment type="similarity">
    <text evidence="4">Belongs to the glycosyl hydrolase 5 (cellulase A) family.</text>
</comment>
<dbReference type="InterPro" id="IPR026444">
    <property type="entry name" value="Secre_tail"/>
</dbReference>
<dbReference type="NCBIfam" id="TIGR04183">
    <property type="entry name" value="Por_Secre_tail"/>
    <property type="match status" value="1"/>
</dbReference>
<dbReference type="EMBL" id="QBKT01000003">
    <property type="protein sequence ID" value="PTX62341.1"/>
    <property type="molecule type" value="Genomic_DNA"/>
</dbReference>
<dbReference type="PANTHER" id="PTHR31297">
    <property type="entry name" value="GLUCAN ENDO-1,6-BETA-GLUCOSIDASE B"/>
    <property type="match status" value="1"/>
</dbReference>
<feature type="domain" description="CBM-cenC" evidence="6">
    <location>
        <begin position="373"/>
        <end position="511"/>
    </location>
</feature>
<evidence type="ECO:0000259" key="6">
    <source>
        <dbReference type="Pfam" id="PF02018"/>
    </source>
</evidence>
<dbReference type="InterPro" id="IPR008979">
    <property type="entry name" value="Galactose-bd-like_sf"/>
</dbReference>
<feature type="domain" description="Glycoside hydrolase family 5" evidence="5">
    <location>
        <begin position="36"/>
        <end position="343"/>
    </location>
</feature>
<evidence type="ECO:0000256" key="3">
    <source>
        <dbReference type="ARBA" id="ARBA00023295"/>
    </source>
</evidence>
<accession>A0A2T6C1Z9</accession>
<gene>
    <name evidence="8" type="ORF">C8N46_103441</name>
</gene>
<dbReference type="GO" id="GO:0009986">
    <property type="term" value="C:cell surface"/>
    <property type="evidence" value="ECO:0007669"/>
    <property type="project" value="TreeGrafter"/>
</dbReference>
<dbReference type="Pfam" id="PF02018">
    <property type="entry name" value="CBM_4_9"/>
    <property type="match status" value="1"/>
</dbReference>
<dbReference type="GO" id="GO:0008422">
    <property type="term" value="F:beta-glucosidase activity"/>
    <property type="evidence" value="ECO:0007669"/>
    <property type="project" value="TreeGrafter"/>
</dbReference>
<dbReference type="RefSeq" id="WP_158269115.1">
    <property type="nucleotide sequence ID" value="NZ_QBKT01000003.1"/>
</dbReference>
<dbReference type="GO" id="GO:0009251">
    <property type="term" value="P:glucan catabolic process"/>
    <property type="evidence" value="ECO:0007669"/>
    <property type="project" value="TreeGrafter"/>
</dbReference>
<dbReference type="SUPFAM" id="SSF51445">
    <property type="entry name" value="(Trans)glycosidases"/>
    <property type="match status" value="1"/>
</dbReference>
<protein>
    <submittedName>
        <fullName evidence="8">Endoglucanase</fullName>
    </submittedName>
</protein>
<comment type="caution">
    <text evidence="8">The sequence shown here is derived from an EMBL/GenBank/DDBJ whole genome shotgun (WGS) entry which is preliminary data.</text>
</comment>
<dbReference type="Pfam" id="PF00150">
    <property type="entry name" value="Cellulase"/>
    <property type="match status" value="1"/>
</dbReference>
<dbReference type="AlphaFoldDB" id="A0A2T6C1Z9"/>
<evidence type="ECO:0000256" key="4">
    <source>
        <dbReference type="RuleBase" id="RU361153"/>
    </source>
</evidence>
<dbReference type="Gene3D" id="3.20.20.80">
    <property type="entry name" value="Glycosidases"/>
    <property type="match status" value="1"/>
</dbReference>
<dbReference type="InterPro" id="IPR017853">
    <property type="entry name" value="GH"/>
</dbReference>
<evidence type="ECO:0000256" key="1">
    <source>
        <dbReference type="ARBA" id="ARBA00022729"/>
    </source>
</evidence>
<dbReference type="Gene3D" id="2.60.120.260">
    <property type="entry name" value="Galactose-binding domain-like"/>
    <property type="match status" value="1"/>
</dbReference>
<evidence type="ECO:0000313" key="8">
    <source>
        <dbReference type="EMBL" id="PTX62341.1"/>
    </source>
</evidence>
<organism evidence="8 9">
    <name type="scientific">Kordia periserrulae</name>
    <dbReference type="NCBI Taxonomy" id="701523"/>
    <lineage>
        <taxon>Bacteria</taxon>
        <taxon>Pseudomonadati</taxon>
        <taxon>Bacteroidota</taxon>
        <taxon>Flavobacteriia</taxon>
        <taxon>Flavobacteriales</taxon>
        <taxon>Flavobacteriaceae</taxon>
        <taxon>Kordia</taxon>
    </lineage>
</organism>
<dbReference type="PANTHER" id="PTHR31297:SF17">
    <property type="entry name" value="ENDOGLUCANASE"/>
    <property type="match status" value="1"/>
</dbReference>
<dbReference type="SUPFAM" id="SSF49785">
    <property type="entry name" value="Galactose-binding domain-like"/>
    <property type="match status" value="1"/>
</dbReference>
<keyword evidence="2 4" id="KW-0378">Hydrolase</keyword>